<evidence type="ECO:0000256" key="1">
    <source>
        <dbReference type="ARBA" id="ARBA00023002"/>
    </source>
</evidence>
<dbReference type="PROSITE" id="PS51790">
    <property type="entry name" value="MSRB"/>
    <property type="match status" value="1"/>
</dbReference>
<feature type="region of interest" description="Disordered" evidence="2">
    <location>
        <begin position="16"/>
        <end position="75"/>
    </location>
</feature>
<feature type="domain" description="MsrB" evidence="3">
    <location>
        <begin position="88"/>
        <end position="111"/>
    </location>
</feature>
<gene>
    <name evidence="4" type="ORF">METZ01_LOCUS250347</name>
</gene>
<dbReference type="Gene3D" id="2.170.150.20">
    <property type="entry name" value="Peptide methionine sulfoxide reductase"/>
    <property type="match status" value="1"/>
</dbReference>
<name>A0A382IF06_9ZZZZ</name>
<keyword evidence="1" id="KW-0560">Oxidoreductase</keyword>
<sequence length="111" mass="11776">MKNTVFTVAMAAAMAGCGGGEQSTAPATPEPGPPSVAAPAKAEPEPNRQPVGNINPQPKPTAKPIQPIQHEPIMKPTKVTAAKIVKTEAEWRATLTPEEYRILRQKGTERA</sequence>
<proteinExistence type="predicted"/>
<dbReference type="PROSITE" id="PS51257">
    <property type="entry name" value="PROKAR_LIPOPROTEIN"/>
    <property type="match status" value="1"/>
</dbReference>
<dbReference type="SUPFAM" id="SSF51316">
    <property type="entry name" value="Mss4-like"/>
    <property type="match status" value="1"/>
</dbReference>
<evidence type="ECO:0000313" key="4">
    <source>
        <dbReference type="EMBL" id="SVB97493.1"/>
    </source>
</evidence>
<accession>A0A382IF06</accession>
<protein>
    <recommendedName>
        <fullName evidence="3">MsrB domain-containing protein</fullName>
    </recommendedName>
</protein>
<dbReference type="InterPro" id="IPR002579">
    <property type="entry name" value="Met_Sox_Rdtase_MsrB_dom"/>
</dbReference>
<reference evidence="4" key="1">
    <citation type="submission" date="2018-05" db="EMBL/GenBank/DDBJ databases">
        <authorList>
            <person name="Lanie J.A."/>
            <person name="Ng W.-L."/>
            <person name="Kazmierczak K.M."/>
            <person name="Andrzejewski T.M."/>
            <person name="Davidsen T.M."/>
            <person name="Wayne K.J."/>
            <person name="Tettelin H."/>
            <person name="Glass J.I."/>
            <person name="Rusch D."/>
            <person name="Podicherti R."/>
            <person name="Tsui H.-C.T."/>
            <person name="Winkler M.E."/>
        </authorList>
    </citation>
    <scope>NUCLEOTIDE SEQUENCE</scope>
</reference>
<evidence type="ECO:0000256" key="2">
    <source>
        <dbReference type="SAM" id="MobiDB-lite"/>
    </source>
</evidence>
<evidence type="ECO:0000259" key="3">
    <source>
        <dbReference type="PROSITE" id="PS51790"/>
    </source>
</evidence>
<dbReference type="EMBL" id="UINC01066609">
    <property type="protein sequence ID" value="SVB97493.1"/>
    <property type="molecule type" value="Genomic_DNA"/>
</dbReference>
<feature type="non-terminal residue" evidence="4">
    <location>
        <position position="111"/>
    </location>
</feature>
<dbReference type="InterPro" id="IPR011057">
    <property type="entry name" value="Mss4-like_sf"/>
</dbReference>
<dbReference type="GO" id="GO:0033743">
    <property type="term" value="F:peptide-methionine (R)-S-oxide reductase activity"/>
    <property type="evidence" value="ECO:0007669"/>
    <property type="project" value="InterPro"/>
</dbReference>
<organism evidence="4">
    <name type="scientific">marine metagenome</name>
    <dbReference type="NCBI Taxonomy" id="408172"/>
    <lineage>
        <taxon>unclassified sequences</taxon>
        <taxon>metagenomes</taxon>
        <taxon>ecological metagenomes</taxon>
    </lineage>
</organism>
<dbReference type="AlphaFoldDB" id="A0A382IF06"/>